<evidence type="ECO:0000256" key="1">
    <source>
        <dbReference type="SAM" id="MobiDB-lite"/>
    </source>
</evidence>
<keyword evidence="2" id="KW-0472">Membrane</keyword>
<protein>
    <submittedName>
        <fullName evidence="3">Uncharacterized protein</fullName>
    </submittedName>
</protein>
<comment type="caution">
    <text evidence="3">The sequence shown here is derived from an EMBL/GenBank/DDBJ whole genome shotgun (WGS) entry which is preliminary data.</text>
</comment>
<sequence>MPNSVIDDQDLSRINYKGEWVRGGNSRELDGTVASSTRVGDSFVVSFYGNAIAVYGTIDDSSAGVQSNYSIDGADPQTATSQGGAGDTPNQQFWKSPTLTLGQHALDVTMVKVNKDPQEPTEGTIWFDYFAVTDPTIRPLKRKVNVGAVVGGLIGGFALLALLVLLFFWRRRKRRDIKPQPLVRPKVDDDGISNSLQTSEIPRTPQSHSTVMPFTLYTDPNHTNASSPPLPSKYTRLQVSELDGQQSRINPPSDPSSTSGSVDAYSSPESPNMQISPTSKLSRPPAPSVDTRQLPSPSPNQTGVDAVRHVDSGVRNLAPSAITIPFGPVELPPVYSAV</sequence>
<keyword evidence="2" id="KW-1133">Transmembrane helix</keyword>
<organism evidence="3 4">
    <name type="scientific">Crepidotus variabilis</name>
    <dbReference type="NCBI Taxonomy" id="179855"/>
    <lineage>
        <taxon>Eukaryota</taxon>
        <taxon>Fungi</taxon>
        <taxon>Dikarya</taxon>
        <taxon>Basidiomycota</taxon>
        <taxon>Agaricomycotina</taxon>
        <taxon>Agaricomycetes</taxon>
        <taxon>Agaricomycetidae</taxon>
        <taxon>Agaricales</taxon>
        <taxon>Agaricineae</taxon>
        <taxon>Crepidotaceae</taxon>
        <taxon>Crepidotus</taxon>
    </lineage>
</organism>
<feature type="region of interest" description="Disordered" evidence="1">
    <location>
        <begin position="181"/>
        <end position="306"/>
    </location>
</feature>
<evidence type="ECO:0000313" key="3">
    <source>
        <dbReference type="EMBL" id="KAF9531469.1"/>
    </source>
</evidence>
<name>A0A9P6JT46_9AGAR</name>
<feature type="compositionally biased region" description="Polar residues" evidence="1">
    <location>
        <begin position="267"/>
        <end position="281"/>
    </location>
</feature>
<feature type="compositionally biased region" description="Polar residues" evidence="1">
    <location>
        <begin position="290"/>
        <end position="303"/>
    </location>
</feature>
<dbReference type="Gene3D" id="2.60.120.260">
    <property type="entry name" value="Galactose-binding domain-like"/>
    <property type="match status" value="1"/>
</dbReference>
<proteinExistence type="predicted"/>
<feature type="transmembrane region" description="Helical" evidence="2">
    <location>
        <begin position="146"/>
        <end position="169"/>
    </location>
</feature>
<dbReference type="Proteomes" id="UP000807306">
    <property type="component" value="Unassembled WGS sequence"/>
</dbReference>
<evidence type="ECO:0000313" key="4">
    <source>
        <dbReference type="Proteomes" id="UP000807306"/>
    </source>
</evidence>
<keyword evidence="2" id="KW-0812">Transmembrane</keyword>
<feature type="compositionally biased region" description="Polar residues" evidence="1">
    <location>
        <begin position="192"/>
        <end position="227"/>
    </location>
</feature>
<gene>
    <name evidence="3" type="ORF">CPB83DRAFT_904577</name>
</gene>
<feature type="region of interest" description="Disordered" evidence="1">
    <location>
        <begin position="69"/>
        <end position="91"/>
    </location>
</feature>
<reference evidence="3" key="1">
    <citation type="submission" date="2020-11" db="EMBL/GenBank/DDBJ databases">
        <authorList>
            <consortium name="DOE Joint Genome Institute"/>
            <person name="Ahrendt S."/>
            <person name="Riley R."/>
            <person name="Andreopoulos W."/>
            <person name="Labutti K."/>
            <person name="Pangilinan J."/>
            <person name="Ruiz-Duenas F.J."/>
            <person name="Barrasa J.M."/>
            <person name="Sanchez-Garcia M."/>
            <person name="Camarero S."/>
            <person name="Miyauchi S."/>
            <person name="Serrano A."/>
            <person name="Linde D."/>
            <person name="Babiker R."/>
            <person name="Drula E."/>
            <person name="Ayuso-Fernandez I."/>
            <person name="Pacheco R."/>
            <person name="Padilla G."/>
            <person name="Ferreira P."/>
            <person name="Barriuso J."/>
            <person name="Kellner H."/>
            <person name="Castanera R."/>
            <person name="Alfaro M."/>
            <person name="Ramirez L."/>
            <person name="Pisabarro A.G."/>
            <person name="Kuo A."/>
            <person name="Tritt A."/>
            <person name="Lipzen A."/>
            <person name="He G."/>
            <person name="Yan M."/>
            <person name="Ng V."/>
            <person name="Cullen D."/>
            <person name="Martin F."/>
            <person name="Rosso M.-N."/>
            <person name="Henrissat B."/>
            <person name="Hibbett D."/>
            <person name="Martinez A.T."/>
            <person name="Grigoriev I.V."/>
        </authorList>
    </citation>
    <scope>NUCLEOTIDE SEQUENCE</scope>
    <source>
        <strain evidence="3">CBS 506.95</strain>
    </source>
</reference>
<dbReference type="OrthoDB" id="3067294at2759"/>
<accession>A0A9P6JT46</accession>
<dbReference type="AlphaFoldDB" id="A0A9P6JT46"/>
<keyword evidence="4" id="KW-1185">Reference proteome</keyword>
<feature type="compositionally biased region" description="Polar residues" evidence="1">
    <location>
        <begin position="235"/>
        <end position="261"/>
    </location>
</feature>
<feature type="compositionally biased region" description="Polar residues" evidence="1">
    <location>
        <begin position="77"/>
        <end position="91"/>
    </location>
</feature>
<dbReference type="EMBL" id="MU157835">
    <property type="protein sequence ID" value="KAF9531469.1"/>
    <property type="molecule type" value="Genomic_DNA"/>
</dbReference>
<evidence type="ECO:0000256" key="2">
    <source>
        <dbReference type="SAM" id="Phobius"/>
    </source>
</evidence>